<name>A0A5C3NHT7_9AGAM</name>
<evidence type="ECO:0008006" key="4">
    <source>
        <dbReference type="Google" id="ProtNLM"/>
    </source>
</evidence>
<evidence type="ECO:0000256" key="1">
    <source>
        <dbReference type="SAM" id="MobiDB-lite"/>
    </source>
</evidence>
<dbReference type="EMBL" id="ML213504">
    <property type="protein sequence ID" value="TFK56026.1"/>
    <property type="molecule type" value="Genomic_DNA"/>
</dbReference>
<gene>
    <name evidence="2" type="ORF">OE88DRAFT_694681</name>
</gene>
<dbReference type="InterPro" id="IPR021848">
    <property type="entry name" value="HODM_asu-like"/>
</dbReference>
<reference evidence="2 3" key="1">
    <citation type="journal article" date="2019" name="Nat. Ecol. Evol.">
        <title>Megaphylogeny resolves global patterns of mushroom evolution.</title>
        <authorList>
            <person name="Varga T."/>
            <person name="Krizsan K."/>
            <person name="Foldi C."/>
            <person name="Dima B."/>
            <person name="Sanchez-Garcia M."/>
            <person name="Sanchez-Ramirez S."/>
            <person name="Szollosi G.J."/>
            <person name="Szarkandi J.G."/>
            <person name="Papp V."/>
            <person name="Albert L."/>
            <person name="Andreopoulos W."/>
            <person name="Angelini C."/>
            <person name="Antonin V."/>
            <person name="Barry K.W."/>
            <person name="Bougher N.L."/>
            <person name="Buchanan P."/>
            <person name="Buyck B."/>
            <person name="Bense V."/>
            <person name="Catcheside P."/>
            <person name="Chovatia M."/>
            <person name="Cooper J."/>
            <person name="Damon W."/>
            <person name="Desjardin D."/>
            <person name="Finy P."/>
            <person name="Geml J."/>
            <person name="Haridas S."/>
            <person name="Hughes K."/>
            <person name="Justo A."/>
            <person name="Karasinski D."/>
            <person name="Kautmanova I."/>
            <person name="Kiss B."/>
            <person name="Kocsube S."/>
            <person name="Kotiranta H."/>
            <person name="LaButti K.M."/>
            <person name="Lechner B.E."/>
            <person name="Liimatainen K."/>
            <person name="Lipzen A."/>
            <person name="Lukacs Z."/>
            <person name="Mihaltcheva S."/>
            <person name="Morgado L.N."/>
            <person name="Niskanen T."/>
            <person name="Noordeloos M.E."/>
            <person name="Ohm R.A."/>
            <person name="Ortiz-Santana B."/>
            <person name="Ovrebo C."/>
            <person name="Racz N."/>
            <person name="Riley R."/>
            <person name="Savchenko A."/>
            <person name="Shiryaev A."/>
            <person name="Soop K."/>
            <person name="Spirin V."/>
            <person name="Szebenyi C."/>
            <person name="Tomsovsky M."/>
            <person name="Tulloss R.E."/>
            <person name="Uehling J."/>
            <person name="Grigoriev I.V."/>
            <person name="Vagvolgyi C."/>
            <person name="Papp T."/>
            <person name="Martin F.M."/>
            <person name="Miettinen O."/>
            <person name="Hibbett D.S."/>
            <person name="Nagy L.G."/>
        </authorList>
    </citation>
    <scope>NUCLEOTIDE SEQUENCE [LARGE SCALE GENOMIC DNA]</scope>
    <source>
        <strain evidence="2 3">OMC1185</strain>
    </source>
</reference>
<evidence type="ECO:0000313" key="3">
    <source>
        <dbReference type="Proteomes" id="UP000305948"/>
    </source>
</evidence>
<dbReference type="Pfam" id="PF11927">
    <property type="entry name" value="HODM_asu-like"/>
    <property type="match status" value="1"/>
</dbReference>
<dbReference type="AlphaFoldDB" id="A0A5C3NHT7"/>
<accession>A0A5C3NHT7</accession>
<dbReference type="STRING" id="5364.A0A5C3NHT7"/>
<sequence length="458" mass="52666">MAYDLETASRALLVALSLAYFCYRFRETITGRLFPKEISPPTTPITANRKQNKDRTDGEWVPETFTYPSFEPVPVELRDINPIPYRPFRWGKYNVTMGIRNMPWDDWVQLDNQFFQYHKIKTHRVATRGEKGVKTLPERPGVVGGGHLAAKELVHELAEYLHRRYPTTYNVERGSKHDEGFGWYGLPQIRTITIVPIGVTYDLDTEDPMTVAALLIQDDLALMVEGSDGRYYFQAGAILLPGFWRMEDKIGLPLEDIHVKGHVPQYKEKLHLSMSRFFKRMAVDKPVVRNNYFLQVARPRPAPADGTEIMDPLELAWSDSTNGDEDAFTHGTPGTEQLKKERVPESLKHSEEADIPDYVVPENIRLRTERQSLRRLPRSGAVVFTIRTYLFGVTDLTKEKGIPGRMASAVRSWPEDVAKYKGRRLHEDVLLPYLDECHRQQLERGEAVEGEQTTDYPF</sequence>
<organism evidence="2 3">
    <name type="scientific">Heliocybe sulcata</name>
    <dbReference type="NCBI Taxonomy" id="5364"/>
    <lineage>
        <taxon>Eukaryota</taxon>
        <taxon>Fungi</taxon>
        <taxon>Dikarya</taxon>
        <taxon>Basidiomycota</taxon>
        <taxon>Agaricomycotina</taxon>
        <taxon>Agaricomycetes</taxon>
        <taxon>Gloeophyllales</taxon>
        <taxon>Gloeophyllaceae</taxon>
        <taxon>Heliocybe</taxon>
    </lineage>
</organism>
<protein>
    <recommendedName>
        <fullName evidence="4">HRQ family protein 1</fullName>
    </recommendedName>
</protein>
<evidence type="ECO:0000313" key="2">
    <source>
        <dbReference type="EMBL" id="TFK56026.1"/>
    </source>
</evidence>
<feature type="region of interest" description="Disordered" evidence="1">
    <location>
        <begin position="321"/>
        <end position="350"/>
    </location>
</feature>
<dbReference type="Proteomes" id="UP000305948">
    <property type="component" value="Unassembled WGS sequence"/>
</dbReference>
<proteinExistence type="predicted"/>
<feature type="compositionally biased region" description="Basic and acidic residues" evidence="1">
    <location>
        <begin position="337"/>
        <end position="350"/>
    </location>
</feature>
<keyword evidence="3" id="KW-1185">Reference proteome</keyword>
<dbReference type="OrthoDB" id="497541at2759"/>